<evidence type="ECO:0000313" key="2">
    <source>
        <dbReference type="Proteomes" id="UP000821866"/>
    </source>
</evidence>
<dbReference type="AlphaFoldDB" id="A0A9J6CWW7"/>
<proteinExistence type="predicted"/>
<keyword evidence="2" id="KW-1185">Reference proteome</keyword>
<reference evidence="1" key="1">
    <citation type="journal article" date="2020" name="Cell">
        <title>Large-Scale Comparative Analyses of Tick Genomes Elucidate Their Genetic Diversity and Vector Capacities.</title>
        <authorList>
            <consortium name="Tick Genome and Microbiome Consortium (TIGMIC)"/>
            <person name="Jia N."/>
            <person name="Wang J."/>
            <person name="Shi W."/>
            <person name="Du L."/>
            <person name="Sun Y."/>
            <person name="Zhan W."/>
            <person name="Jiang J.F."/>
            <person name="Wang Q."/>
            <person name="Zhang B."/>
            <person name="Ji P."/>
            <person name="Bell-Sakyi L."/>
            <person name="Cui X.M."/>
            <person name="Yuan T.T."/>
            <person name="Jiang B.G."/>
            <person name="Yang W.F."/>
            <person name="Lam T.T."/>
            <person name="Chang Q.C."/>
            <person name="Ding S.J."/>
            <person name="Wang X.J."/>
            <person name="Zhu J.G."/>
            <person name="Ruan X.D."/>
            <person name="Zhao L."/>
            <person name="Wei J.T."/>
            <person name="Ye R.Z."/>
            <person name="Que T.C."/>
            <person name="Du C.H."/>
            <person name="Zhou Y.H."/>
            <person name="Cheng J.X."/>
            <person name="Dai P.F."/>
            <person name="Guo W.B."/>
            <person name="Han X.H."/>
            <person name="Huang E.J."/>
            <person name="Li L.F."/>
            <person name="Wei W."/>
            <person name="Gao Y.C."/>
            <person name="Liu J.Z."/>
            <person name="Shao H.Z."/>
            <person name="Wang X."/>
            <person name="Wang C.C."/>
            <person name="Yang T.C."/>
            <person name="Huo Q.B."/>
            <person name="Li W."/>
            <person name="Chen H.Y."/>
            <person name="Chen S.E."/>
            <person name="Zhou L.G."/>
            <person name="Ni X.B."/>
            <person name="Tian J.H."/>
            <person name="Sheng Y."/>
            <person name="Liu T."/>
            <person name="Pan Y.S."/>
            <person name="Xia L.Y."/>
            <person name="Li J."/>
            <person name="Zhao F."/>
            <person name="Cao W.C."/>
        </authorList>
    </citation>
    <scope>NUCLEOTIDE SEQUENCE</scope>
    <source>
        <strain evidence="1">Rmic-2018</strain>
    </source>
</reference>
<evidence type="ECO:0000313" key="1">
    <source>
        <dbReference type="EMBL" id="KAH7948572.1"/>
    </source>
</evidence>
<dbReference type="EMBL" id="JABSTU010005267">
    <property type="protein sequence ID" value="KAH7948572.1"/>
    <property type="molecule type" value="Genomic_DNA"/>
</dbReference>
<comment type="caution">
    <text evidence="1">The sequence shown here is derived from an EMBL/GenBank/DDBJ whole genome shotgun (WGS) entry which is preliminary data.</text>
</comment>
<dbReference type="VEuPathDB" id="VectorBase:LOC119179313"/>
<reference evidence="1" key="2">
    <citation type="submission" date="2021-09" db="EMBL/GenBank/DDBJ databases">
        <authorList>
            <person name="Jia N."/>
            <person name="Wang J."/>
            <person name="Shi W."/>
            <person name="Du L."/>
            <person name="Sun Y."/>
            <person name="Zhan W."/>
            <person name="Jiang J."/>
            <person name="Wang Q."/>
            <person name="Zhang B."/>
            <person name="Ji P."/>
            <person name="Sakyi L.B."/>
            <person name="Cui X."/>
            <person name="Yuan T."/>
            <person name="Jiang B."/>
            <person name="Yang W."/>
            <person name="Lam T.T.-Y."/>
            <person name="Chang Q."/>
            <person name="Ding S."/>
            <person name="Wang X."/>
            <person name="Zhu J."/>
            <person name="Ruan X."/>
            <person name="Zhao L."/>
            <person name="Wei J."/>
            <person name="Que T."/>
            <person name="Du C."/>
            <person name="Cheng J."/>
            <person name="Dai P."/>
            <person name="Han X."/>
            <person name="Huang E."/>
            <person name="Gao Y."/>
            <person name="Liu J."/>
            <person name="Shao H."/>
            <person name="Ye R."/>
            <person name="Li L."/>
            <person name="Wei W."/>
            <person name="Wang X."/>
            <person name="Wang C."/>
            <person name="Huo Q."/>
            <person name="Li W."/>
            <person name="Guo W."/>
            <person name="Chen H."/>
            <person name="Chen S."/>
            <person name="Zhou L."/>
            <person name="Zhou L."/>
            <person name="Ni X."/>
            <person name="Tian J."/>
            <person name="Zhou Y."/>
            <person name="Sheng Y."/>
            <person name="Liu T."/>
            <person name="Pan Y."/>
            <person name="Xia L."/>
            <person name="Li J."/>
            <person name="Zhao F."/>
            <person name="Cao W."/>
        </authorList>
    </citation>
    <scope>NUCLEOTIDE SEQUENCE</scope>
    <source>
        <strain evidence="1">Rmic-2018</strain>
        <tissue evidence="1">Larvae</tissue>
    </source>
</reference>
<accession>A0A9J6CWW7</accession>
<gene>
    <name evidence="1" type="ORF">HPB51_028499</name>
</gene>
<organism evidence="1 2">
    <name type="scientific">Rhipicephalus microplus</name>
    <name type="common">Cattle tick</name>
    <name type="synonym">Boophilus microplus</name>
    <dbReference type="NCBI Taxonomy" id="6941"/>
    <lineage>
        <taxon>Eukaryota</taxon>
        <taxon>Metazoa</taxon>
        <taxon>Ecdysozoa</taxon>
        <taxon>Arthropoda</taxon>
        <taxon>Chelicerata</taxon>
        <taxon>Arachnida</taxon>
        <taxon>Acari</taxon>
        <taxon>Parasitiformes</taxon>
        <taxon>Ixodida</taxon>
        <taxon>Ixodoidea</taxon>
        <taxon>Ixodidae</taxon>
        <taxon>Rhipicephalinae</taxon>
        <taxon>Rhipicephalus</taxon>
        <taxon>Boophilus</taxon>
    </lineage>
</organism>
<dbReference type="Proteomes" id="UP000821866">
    <property type="component" value="Unassembled WGS sequence"/>
</dbReference>
<sequence length="380" mass="43459">MWNDVRRGLPRKKRDPPKGGLLLLGDAVVEERQQKVLRLGPKFCVEPRLDLVDKLSLTRDIARQVPEKEKDRCVVECVDVVAKASQDIDPNWIRLVTRMVDQRTLVAYFLGLIQMLCGADFQRVLKDAFEDGLYLEILRLSRRDVRIQLNRLATDSEPAATTDDFHCSARNASLHMSCPSGSKMNRRWYKTCANNMYQAFPGVSEEGSASFWEKTQAHVIRSFADKWPRTQTAICRIIAKRSFTGPMLRIQSVVSSCWSSAWMENAQRILGHIRSYPQILEVIPELQSEASFLQELLRLFKRLGGDALYMKLLFLPEEDKASREQLALHAAAEYALAVVDDPSEFCGFPLGRDELKVFVGLTTLLKFRKRWPREEPAASR</sequence>
<name>A0A9J6CWW7_RHIMP</name>
<protein>
    <submittedName>
        <fullName evidence="1">Uncharacterized protein</fullName>
    </submittedName>
</protein>